<name>A0A9P6D824_PLEER</name>
<keyword evidence="2" id="KW-1185">Reference proteome</keyword>
<dbReference type="EMBL" id="MU154803">
    <property type="protein sequence ID" value="KAF9487209.1"/>
    <property type="molecule type" value="Genomic_DNA"/>
</dbReference>
<dbReference type="Proteomes" id="UP000807025">
    <property type="component" value="Unassembled WGS sequence"/>
</dbReference>
<dbReference type="OrthoDB" id="3261436at2759"/>
<evidence type="ECO:0000313" key="2">
    <source>
        <dbReference type="Proteomes" id="UP000807025"/>
    </source>
</evidence>
<gene>
    <name evidence="1" type="ORF">BDN71DRAFT_1514189</name>
</gene>
<reference evidence="1" key="1">
    <citation type="submission" date="2020-11" db="EMBL/GenBank/DDBJ databases">
        <authorList>
            <consortium name="DOE Joint Genome Institute"/>
            <person name="Ahrendt S."/>
            <person name="Riley R."/>
            <person name="Andreopoulos W."/>
            <person name="Labutti K."/>
            <person name="Pangilinan J."/>
            <person name="Ruiz-Duenas F.J."/>
            <person name="Barrasa J.M."/>
            <person name="Sanchez-Garcia M."/>
            <person name="Camarero S."/>
            <person name="Miyauchi S."/>
            <person name="Serrano A."/>
            <person name="Linde D."/>
            <person name="Babiker R."/>
            <person name="Drula E."/>
            <person name="Ayuso-Fernandez I."/>
            <person name="Pacheco R."/>
            <person name="Padilla G."/>
            <person name="Ferreira P."/>
            <person name="Barriuso J."/>
            <person name="Kellner H."/>
            <person name="Castanera R."/>
            <person name="Alfaro M."/>
            <person name="Ramirez L."/>
            <person name="Pisabarro A.G."/>
            <person name="Kuo A."/>
            <person name="Tritt A."/>
            <person name="Lipzen A."/>
            <person name="He G."/>
            <person name="Yan M."/>
            <person name="Ng V."/>
            <person name="Cullen D."/>
            <person name="Martin F."/>
            <person name="Rosso M.-N."/>
            <person name="Henrissat B."/>
            <person name="Hibbett D."/>
            <person name="Martinez A.T."/>
            <person name="Grigoriev I.V."/>
        </authorList>
    </citation>
    <scope>NUCLEOTIDE SEQUENCE</scope>
    <source>
        <strain evidence="1">ATCC 90797</strain>
    </source>
</reference>
<proteinExistence type="predicted"/>
<organism evidence="1 2">
    <name type="scientific">Pleurotus eryngii</name>
    <name type="common">Boletus of the steppes</name>
    <dbReference type="NCBI Taxonomy" id="5323"/>
    <lineage>
        <taxon>Eukaryota</taxon>
        <taxon>Fungi</taxon>
        <taxon>Dikarya</taxon>
        <taxon>Basidiomycota</taxon>
        <taxon>Agaricomycotina</taxon>
        <taxon>Agaricomycetes</taxon>
        <taxon>Agaricomycetidae</taxon>
        <taxon>Agaricales</taxon>
        <taxon>Pleurotineae</taxon>
        <taxon>Pleurotaceae</taxon>
        <taxon>Pleurotus</taxon>
    </lineage>
</organism>
<dbReference type="AlphaFoldDB" id="A0A9P6D824"/>
<sequence length="433" mass="48944">MLDMPEDLQLAPSSEREVTFLVPKFHLLVHIMACQSSFSFNYTHGVGRTDREAPEQGWDFLNPVAGQTKEMGPGTHHELLEDLMGDRNWKKTVGIGKTLLHHLKTAVPTCGEQIESHHDFEKRLGSKIVEPWRRDIEKWEADPTADNPFSAVVNTVSQNSICLELNCQEGLLLAKGKLKLFHEHVTSCVLISTGLDLEEQQRSLAHDTANLGMHTTDCQRLMLVQKANIIQNKVNVWIDHQKLYCPSASALHTGESNSLTDPIAAMPMINLWLPFSIGSRATCPKLLQEIEWQLQHAQANDALHDVCANLQIRVGVFQQKDCFKQGQRAMTRSCSILAWLQDKINKCTKRYRVARCALMALAPILNKAPQDWSNSICELRDGDIRPISVREMREMEGRRTISWIWLVDGVVATVGQSEVINDSVRLEWCKSRA</sequence>
<evidence type="ECO:0000313" key="1">
    <source>
        <dbReference type="EMBL" id="KAF9487209.1"/>
    </source>
</evidence>
<dbReference type="Pfam" id="PF18758">
    <property type="entry name" value="KDZ"/>
    <property type="match status" value="1"/>
</dbReference>
<dbReference type="InterPro" id="IPR040521">
    <property type="entry name" value="KDZ"/>
</dbReference>
<protein>
    <submittedName>
        <fullName evidence="1">Uncharacterized protein</fullName>
    </submittedName>
</protein>
<accession>A0A9P6D824</accession>
<comment type="caution">
    <text evidence="1">The sequence shown here is derived from an EMBL/GenBank/DDBJ whole genome shotgun (WGS) entry which is preliminary data.</text>
</comment>